<feature type="transmembrane region" description="Helical" evidence="1">
    <location>
        <begin position="84"/>
        <end position="106"/>
    </location>
</feature>
<dbReference type="InterPro" id="IPR045378">
    <property type="entry name" value="LNT_N"/>
</dbReference>
<keyword evidence="1" id="KW-1133">Transmembrane helix</keyword>
<accession>A0A1W2E2W2</accession>
<protein>
    <submittedName>
        <fullName evidence="3">Apolipoprotein N-acyltransferase</fullName>
    </submittedName>
</protein>
<evidence type="ECO:0000256" key="1">
    <source>
        <dbReference type="SAM" id="Phobius"/>
    </source>
</evidence>
<proteinExistence type="predicted"/>
<dbReference type="GO" id="GO:0016746">
    <property type="term" value="F:acyltransferase activity"/>
    <property type="evidence" value="ECO:0007669"/>
    <property type="project" value="UniProtKB-KW"/>
</dbReference>
<dbReference type="Pfam" id="PF20154">
    <property type="entry name" value="LNT_N"/>
    <property type="match status" value="1"/>
</dbReference>
<keyword evidence="1" id="KW-0472">Membrane</keyword>
<dbReference type="RefSeq" id="WP_176215599.1">
    <property type="nucleotide sequence ID" value="NZ_CP155572.1"/>
</dbReference>
<evidence type="ECO:0000313" key="3">
    <source>
        <dbReference type="EMBL" id="SMD04083.1"/>
    </source>
</evidence>
<gene>
    <name evidence="3" type="ORF">SAMN04488500_12015</name>
</gene>
<feature type="transmembrane region" description="Helical" evidence="1">
    <location>
        <begin position="112"/>
        <end position="129"/>
    </location>
</feature>
<dbReference type="STRING" id="112901.SAMN04488500_12015"/>
<reference evidence="3 4" key="1">
    <citation type="submission" date="2017-04" db="EMBL/GenBank/DDBJ databases">
        <authorList>
            <person name="Afonso C.L."/>
            <person name="Miller P.J."/>
            <person name="Scott M.A."/>
            <person name="Spackman E."/>
            <person name="Goraichik I."/>
            <person name="Dimitrov K.M."/>
            <person name="Suarez D.L."/>
            <person name="Swayne D.E."/>
        </authorList>
    </citation>
    <scope>NUCLEOTIDE SEQUENCE [LARGE SCALE GENOMIC DNA]</scope>
    <source>
        <strain evidence="3 4">DSM 5090</strain>
    </source>
</reference>
<organism evidence="3 4">
    <name type="scientific">Sporomusa malonica</name>
    <dbReference type="NCBI Taxonomy" id="112901"/>
    <lineage>
        <taxon>Bacteria</taxon>
        <taxon>Bacillati</taxon>
        <taxon>Bacillota</taxon>
        <taxon>Negativicutes</taxon>
        <taxon>Selenomonadales</taxon>
        <taxon>Sporomusaceae</taxon>
        <taxon>Sporomusa</taxon>
    </lineage>
</organism>
<keyword evidence="1" id="KW-0812">Transmembrane</keyword>
<keyword evidence="3" id="KW-0012">Acyltransferase</keyword>
<feature type="domain" description="Apolipoprotein N-acyltransferase N-terminal" evidence="2">
    <location>
        <begin position="35"/>
        <end position="165"/>
    </location>
</feature>
<feature type="transmembrane region" description="Helical" evidence="1">
    <location>
        <begin position="51"/>
        <end position="72"/>
    </location>
</feature>
<dbReference type="AlphaFoldDB" id="A0A1W2E2W2"/>
<name>A0A1W2E2W2_9FIRM</name>
<keyword evidence="3" id="KW-0449">Lipoprotein</keyword>
<dbReference type="Proteomes" id="UP000192738">
    <property type="component" value="Unassembled WGS sequence"/>
</dbReference>
<feature type="transmembrane region" description="Helical" evidence="1">
    <location>
        <begin position="21"/>
        <end position="45"/>
    </location>
</feature>
<evidence type="ECO:0000313" key="4">
    <source>
        <dbReference type="Proteomes" id="UP000192738"/>
    </source>
</evidence>
<sequence length="173" mass="19178">MSIKNRFNSGVMGKYSNLLNFIFAVVLSSLAYYLSTELWIFAWLAPLPLCIYALETSVILTMCAGFITHFIGASNPQAVLPSEIFLFETFVNAVAFTMMLCIFRYITIKRKWWTANFVFASGFTAYEFITSLYSPNGTVASLAYTQASNLPVIQIASITGIWGMPLIHTGSGS</sequence>
<evidence type="ECO:0000259" key="2">
    <source>
        <dbReference type="Pfam" id="PF20154"/>
    </source>
</evidence>
<keyword evidence="3" id="KW-0808">Transferase</keyword>
<dbReference type="EMBL" id="FWXI01000020">
    <property type="protein sequence ID" value="SMD04083.1"/>
    <property type="molecule type" value="Genomic_DNA"/>
</dbReference>
<keyword evidence="4" id="KW-1185">Reference proteome</keyword>